<evidence type="ECO:0000256" key="1">
    <source>
        <dbReference type="ARBA" id="ARBA00022729"/>
    </source>
</evidence>
<accession>A0ABQ6YGA8</accession>
<dbReference type="Proteomes" id="UP000798951">
    <property type="component" value="Unassembled WGS sequence"/>
</dbReference>
<dbReference type="InterPro" id="IPR029051">
    <property type="entry name" value="DUF4352"/>
</dbReference>
<feature type="domain" description="DUF4352" evidence="2">
    <location>
        <begin position="4"/>
        <end position="74"/>
    </location>
</feature>
<evidence type="ECO:0000313" key="3">
    <source>
        <dbReference type="EMBL" id="KAF0842570.1"/>
    </source>
</evidence>
<dbReference type="InterPro" id="IPR029050">
    <property type="entry name" value="Immunoprotect_excell_Ig-like"/>
</dbReference>
<name>A0ABQ6YGA8_9NOCA</name>
<sequence>MKFTVTNVAKEPKSYSLSSQRLIDGEGREFEPISSGHTSLNPGFSEEESIAFDVPKGTTPKLVIFKSGFFSSGARVNLD</sequence>
<organism evidence="3 4">
    <name type="scientific">Nocardia caishijiensis</name>
    <dbReference type="NCBI Taxonomy" id="184756"/>
    <lineage>
        <taxon>Bacteria</taxon>
        <taxon>Bacillati</taxon>
        <taxon>Actinomycetota</taxon>
        <taxon>Actinomycetes</taxon>
        <taxon>Mycobacteriales</taxon>
        <taxon>Nocardiaceae</taxon>
        <taxon>Nocardia</taxon>
    </lineage>
</organism>
<keyword evidence="4" id="KW-1185">Reference proteome</keyword>
<keyword evidence="1" id="KW-0732">Signal</keyword>
<protein>
    <submittedName>
        <fullName evidence="3">Uncharacterized protein DUF4352</fullName>
    </submittedName>
</protein>
<dbReference type="EMBL" id="VMSD01000011">
    <property type="protein sequence ID" value="KAF0842570.1"/>
    <property type="molecule type" value="Genomic_DNA"/>
</dbReference>
<proteinExistence type="predicted"/>
<dbReference type="Pfam" id="PF11611">
    <property type="entry name" value="DUF4352"/>
    <property type="match status" value="1"/>
</dbReference>
<gene>
    <name evidence="3" type="ORF">FNL39_111151</name>
</gene>
<evidence type="ECO:0000259" key="2">
    <source>
        <dbReference type="Pfam" id="PF11611"/>
    </source>
</evidence>
<comment type="caution">
    <text evidence="3">The sequence shown here is derived from an EMBL/GenBank/DDBJ whole genome shotgun (WGS) entry which is preliminary data.</text>
</comment>
<evidence type="ECO:0000313" key="4">
    <source>
        <dbReference type="Proteomes" id="UP000798951"/>
    </source>
</evidence>
<reference evidence="3 4" key="1">
    <citation type="submission" date="2019-07" db="EMBL/GenBank/DDBJ databases">
        <title>Genomic Encyclopedia of Type Strains, Phase IV (KMG-IV): sequencing the most valuable type-strain genomes for metagenomic binning, comparative biology and taxonomic classification.</title>
        <authorList>
            <person name="Goeker M."/>
        </authorList>
    </citation>
    <scope>NUCLEOTIDE SEQUENCE [LARGE SCALE GENOMIC DNA]</scope>
    <source>
        <strain evidence="3 4">DSM 44831</strain>
    </source>
</reference>
<dbReference type="Gene3D" id="2.60.40.1240">
    <property type="match status" value="1"/>
</dbReference>